<evidence type="ECO:0000256" key="3">
    <source>
        <dbReference type="ARBA" id="ARBA00022553"/>
    </source>
</evidence>
<name>A0A3E2X1A6_9FIRM</name>
<dbReference type="PANTHER" id="PTHR43711:SF1">
    <property type="entry name" value="HISTIDINE KINASE 1"/>
    <property type="match status" value="1"/>
</dbReference>
<proteinExistence type="predicted"/>
<keyword evidence="6" id="KW-0902">Two-component regulatory system</keyword>
<evidence type="ECO:0000256" key="4">
    <source>
        <dbReference type="ARBA" id="ARBA00022679"/>
    </source>
</evidence>
<dbReference type="InterPro" id="IPR003594">
    <property type="entry name" value="HATPase_dom"/>
</dbReference>
<dbReference type="InterPro" id="IPR005467">
    <property type="entry name" value="His_kinase_dom"/>
</dbReference>
<dbReference type="Gene3D" id="1.10.287.130">
    <property type="match status" value="1"/>
</dbReference>
<dbReference type="CDD" id="cd00082">
    <property type="entry name" value="HisKA"/>
    <property type="match status" value="1"/>
</dbReference>
<dbReference type="SMART" id="SM00387">
    <property type="entry name" value="HATPase_c"/>
    <property type="match status" value="1"/>
</dbReference>
<dbReference type="GeneID" id="93335723"/>
<dbReference type="AlphaFoldDB" id="A0A3E2X1A6"/>
<comment type="caution">
    <text evidence="8">The sequence shown here is derived from an EMBL/GenBank/DDBJ whole genome shotgun (WGS) entry which is preliminary data.</text>
</comment>
<keyword evidence="3" id="KW-0597">Phosphoprotein</keyword>
<dbReference type="PANTHER" id="PTHR43711">
    <property type="entry name" value="TWO-COMPONENT HISTIDINE KINASE"/>
    <property type="match status" value="1"/>
</dbReference>
<dbReference type="Pfam" id="PF02518">
    <property type="entry name" value="HATPase_c"/>
    <property type="match status" value="1"/>
</dbReference>
<evidence type="ECO:0000313" key="8">
    <source>
        <dbReference type="EMBL" id="RGC35074.1"/>
    </source>
</evidence>
<dbReference type="Gene3D" id="3.30.565.10">
    <property type="entry name" value="Histidine kinase-like ATPase, C-terminal domain"/>
    <property type="match status" value="1"/>
</dbReference>
<dbReference type="InterPro" id="IPR003661">
    <property type="entry name" value="HisK_dim/P_dom"/>
</dbReference>
<dbReference type="InterPro" id="IPR004358">
    <property type="entry name" value="Sig_transdc_His_kin-like_C"/>
</dbReference>
<reference evidence="8 9" key="1">
    <citation type="submission" date="2018-08" db="EMBL/GenBank/DDBJ databases">
        <title>A genome reference for cultivated species of the human gut microbiota.</title>
        <authorList>
            <person name="Zou Y."/>
            <person name="Xue W."/>
            <person name="Luo G."/>
        </authorList>
    </citation>
    <scope>NUCLEOTIDE SEQUENCE [LARGE SCALE GENOMIC DNA]</scope>
    <source>
        <strain evidence="8 9">AF19-21</strain>
    </source>
</reference>
<evidence type="ECO:0000256" key="2">
    <source>
        <dbReference type="ARBA" id="ARBA00012438"/>
    </source>
</evidence>
<organism evidence="8 9">
    <name type="scientific">Hungatella hathewayi</name>
    <dbReference type="NCBI Taxonomy" id="154046"/>
    <lineage>
        <taxon>Bacteria</taxon>
        <taxon>Bacillati</taxon>
        <taxon>Bacillota</taxon>
        <taxon>Clostridia</taxon>
        <taxon>Lachnospirales</taxon>
        <taxon>Lachnospiraceae</taxon>
        <taxon>Hungatella</taxon>
    </lineage>
</organism>
<dbReference type="PROSITE" id="PS50109">
    <property type="entry name" value="HIS_KIN"/>
    <property type="match status" value="1"/>
</dbReference>
<evidence type="ECO:0000259" key="7">
    <source>
        <dbReference type="PROSITE" id="PS50109"/>
    </source>
</evidence>
<dbReference type="RefSeq" id="WP_025656044.1">
    <property type="nucleotide sequence ID" value="NZ_QVIA01000002.1"/>
</dbReference>
<dbReference type="InterPro" id="IPR050736">
    <property type="entry name" value="Sensor_HK_Regulatory"/>
</dbReference>
<evidence type="ECO:0000256" key="6">
    <source>
        <dbReference type="ARBA" id="ARBA00023012"/>
    </source>
</evidence>
<dbReference type="Pfam" id="PF00512">
    <property type="entry name" value="HisKA"/>
    <property type="match status" value="1"/>
</dbReference>
<dbReference type="SUPFAM" id="SSF55874">
    <property type="entry name" value="ATPase domain of HSP90 chaperone/DNA topoisomerase II/histidine kinase"/>
    <property type="match status" value="1"/>
</dbReference>
<dbReference type="InterPro" id="IPR036097">
    <property type="entry name" value="HisK_dim/P_sf"/>
</dbReference>
<keyword evidence="5 8" id="KW-0418">Kinase</keyword>
<dbReference type="Proteomes" id="UP000261111">
    <property type="component" value="Unassembled WGS sequence"/>
</dbReference>
<dbReference type="PRINTS" id="PR00344">
    <property type="entry name" value="BCTRLSENSOR"/>
</dbReference>
<dbReference type="EMBL" id="QVIA01000002">
    <property type="protein sequence ID" value="RGC35074.1"/>
    <property type="molecule type" value="Genomic_DNA"/>
</dbReference>
<dbReference type="GO" id="GO:0000155">
    <property type="term" value="F:phosphorelay sensor kinase activity"/>
    <property type="evidence" value="ECO:0007669"/>
    <property type="project" value="InterPro"/>
</dbReference>
<protein>
    <recommendedName>
        <fullName evidence="2">histidine kinase</fullName>
        <ecNumber evidence="2">2.7.13.3</ecNumber>
    </recommendedName>
</protein>
<dbReference type="CDD" id="cd00075">
    <property type="entry name" value="HATPase"/>
    <property type="match status" value="1"/>
</dbReference>
<dbReference type="SUPFAM" id="SSF47384">
    <property type="entry name" value="Homodimeric domain of signal transducing histidine kinase"/>
    <property type="match status" value="1"/>
</dbReference>
<gene>
    <name evidence="8" type="ORF">DWX41_02470</name>
</gene>
<evidence type="ECO:0000256" key="5">
    <source>
        <dbReference type="ARBA" id="ARBA00022777"/>
    </source>
</evidence>
<evidence type="ECO:0000313" key="9">
    <source>
        <dbReference type="Proteomes" id="UP000261111"/>
    </source>
</evidence>
<evidence type="ECO:0000256" key="1">
    <source>
        <dbReference type="ARBA" id="ARBA00000085"/>
    </source>
</evidence>
<keyword evidence="4" id="KW-0808">Transferase</keyword>
<dbReference type="InterPro" id="IPR036890">
    <property type="entry name" value="HATPase_C_sf"/>
</dbReference>
<accession>A0A3E2X1A6</accession>
<sequence length="308" mass="35154">MYFIMTISVLAGGLFGSIGMYCLQRKQREQELNKIIELTHEILNEREIKASASGEETLYARIEHQLVRVQELMQGRKDAAERSRDEIQKLIAEIAHQMRTPLMNMETYLGFLQENLAGQSLQYAAAIENSEQKLHFLVESFIKMSRLEQHIIQIKKEEKDILKTLRNSLGQIQPQAETKGIQFDISLLENAAFLHDPNWLGEAVLNILENAVKYSEAGGRVEVSMSQNEMYLKIRVRDYGIGIGAGEENQIFQRFYRGQGITTQEGFGIGLYLSREIVNRHGGFLVAKRMHPGLMLELCFPSTLLEVC</sequence>
<dbReference type="SMART" id="SM00388">
    <property type="entry name" value="HisKA"/>
    <property type="match status" value="1"/>
</dbReference>
<dbReference type="EC" id="2.7.13.3" evidence="2"/>
<comment type="catalytic activity">
    <reaction evidence="1">
        <text>ATP + protein L-histidine = ADP + protein N-phospho-L-histidine.</text>
        <dbReference type="EC" id="2.7.13.3"/>
    </reaction>
</comment>
<feature type="domain" description="Histidine kinase" evidence="7">
    <location>
        <begin position="93"/>
        <end position="304"/>
    </location>
</feature>